<feature type="transmembrane region" description="Helical" evidence="1">
    <location>
        <begin position="365"/>
        <end position="384"/>
    </location>
</feature>
<dbReference type="OrthoDB" id="7068971at2"/>
<comment type="caution">
    <text evidence="2">The sequence shown here is derived from an EMBL/GenBank/DDBJ whole genome shotgun (WGS) entry which is preliminary data.</text>
</comment>
<feature type="transmembrane region" description="Helical" evidence="1">
    <location>
        <begin position="415"/>
        <end position="438"/>
    </location>
</feature>
<organism evidence="2 3">
    <name type="scientific">Shewanella canadensis</name>
    <dbReference type="NCBI Taxonomy" id="271096"/>
    <lineage>
        <taxon>Bacteria</taxon>
        <taxon>Pseudomonadati</taxon>
        <taxon>Pseudomonadota</taxon>
        <taxon>Gammaproteobacteria</taxon>
        <taxon>Alteromonadales</taxon>
        <taxon>Shewanellaceae</taxon>
        <taxon>Shewanella</taxon>
    </lineage>
</organism>
<sequence>MGVEGRMSDRAKNLEDNEFLDHLKKIETANEYSLLQFQKLQSSLSEVESNIVSKLNVNNSLLLCNGQPLSEIGYNGDGKEDRKNKRVENVLNNSNFFEAAYTATNNPYVLLFSRAHYVKTIEVVVQSGHQSDLTGFYIQEPSKKLQTTEPIIDGRKKSRIVYEVNSQIIGFYFNLPISIVSVEVVSTTPSDVSKVMENLLEVKAEMFSVASSIRGGIQNYFNLTRERIKSKRSEVDQLSTQISTLQEEKGRLDVFISQDKGILKSVKEDISRERKSLDSSSLKLHELNGEVSVLLKKNNEAILTKKNLYLKEVELNNSISTIEQQIKSKHLELESVHEKISKGTAKADTYTRDLSGHMKESRIQLGCYMLLALTLIGFTSFIFWEVYDRASSLIGSFNTAQDTNIWQLLLSRSPLILATTVLLTGFLALLFFTVNHIISLNKDRMNMLKASILAEQISVSLANDFALTRAQRLEQSKKLKVEIIMKLFESQQPTSKLDAKNMSIMTQAIDTILKVKKQTQ</sequence>
<reference evidence="2 3" key="1">
    <citation type="submission" date="2018-12" db="EMBL/GenBank/DDBJ databases">
        <authorList>
            <person name="Yu L."/>
        </authorList>
    </citation>
    <scope>NUCLEOTIDE SEQUENCE [LARGE SCALE GENOMIC DNA]</scope>
    <source>
        <strain evidence="2 3">HAW-EB2</strain>
    </source>
</reference>
<evidence type="ECO:0000313" key="3">
    <source>
        <dbReference type="Proteomes" id="UP000267448"/>
    </source>
</evidence>
<evidence type="ECO:0000313" key="2">
    <source>
        <dbReference type="EMBL" id="RTR36562.1"/>
    </source>
</evidence>
<dbReference type="AlphaFoldDB" id="A0A431WLT9"/>
<keyword evidence="3" id="KW-1185">Reference proteome</keyword>
<proteinExistence type="predicted"/>
<gene>
    <name evidence="2" type="ORF">EKG38_23370</name>
</gene>
<protein>
    <submittedName>
        <fullName evidence="2">Uncharacterized protein</fullName>
    </submittedName>
</protein>
<keyword evidence="1" id="KW-0472">Membrane</keyword>
<name>A0A431WLT9_9GAMM</name>
<dbReference type="Proteomes" id="UP000267448">
    <property type="component" value="Unassembled WGS sequence"/>
</dbReference>
<keyword evidence="1" id="KW-0812">Transmembrane</keyword>
<accession>A0A431WLT9</accession>
<evidence type="ECO:0000256" key="1">
    <source>
        <dbReference type="SAM" id="Phobius"/>
    </source>
</evidence>
<keyword evidence="1" id="KW-1133">Transmembrane helix</keyword>
<dbReference type="RefSeq" id="WP_126523302.1">
    <property type="nucleotide sequence ID" value="NZ_RXNU01000022.1"/>
</dbReference>
<dbReference type="EMBL" id="RXNU01000022">
    <property type="protein sequence ID" value="RTR36562.1"/>
    <property type="molecule type" value="Genomic_DNA"/>
</dbReference>